<evidence type="ECO:0008006" key="3">
    <source>
        <dbReference type="Google" id="ProtNLM"/>
    </source>
</evidence>
<dbReference type="AlphaFoldDB" id="A0A8J3GLY3"/>
<reference evidence="1" key="1">
    <citation type="journal article" date="2014" name="Int. J. Syst. Evol. Microbiol.">
        <title>Complete genome sequence of Corynebacterium casei LMG S-19264T (=DSM 44701T), isolated from a smear-ripened cheese.</title>
        <authorList>
            <consortium name="US DOE Joint Genome Institute (JGI-PGF)"/>
            <person name="Walter F."/>
            <person name="Albersmeier A."/>
            <person name="Kalinowski J."/>
            <person name="Ruckert C."/>
        </authorList>
    </citation>
    <scope>NUCLEOTIDE SEQUENCE</scope>
    <source>
        <strain evidence="1">KCTC 42249</strain>
    </source>
</reference>
<accession>A0A8J3GLY3</accession>
<name>A0A8J3GLY3_9HYPH</name>
<evidence type="ECO:0000313" key="1">
    <source>
        <dbReference type="EMBL" id="GHD21258.1"/>
    </source>
</evidence>
<sequence>MRHFDGHLVEDEDFKRRHIQEFISLEFPQANIITSRSVTSAIDNLDNRLPHVLLLDMSLPTFDIGEAEGGGRPQGFGGIEVLRHLKFSGFAFPVIVVTGYETFTKGAVYVDLHELERELKEEFPDLVQSVLYFNSAFDDWKEQLRISIEIAVLGSAN</sequence>
<organism evidence="1 2">
    <name type="scientific">Tianweitania populi</name>
    <dbReference type="NCBI Taxonomy" id="1607949"/>
    <lineage>
        <taxon>Bacteria</taxon>
        <taxon>Pseudomonadati</taxon>
        <taxon>Pseudomonadota</taxon>
        <taxon>Alphaproteobacteria</taxon>
        <taxon>Hyphomicrobiales</taxon>
        <taxon>Phyllobacteriaceae</taxon>
        <taxon>Tianweitania</taxon>
    </lineage>
</organism>
<protein>
    <recommendedName>
        <fullName evidence="3">Response regulator</fullName>
    </recommendedName>
</protein>
<dbReference type="Proteomes" id="UP000630142">
    <property type="component" value="Unassembled WGS sequence"/>
</dbReference>
<dbReference type="SUPFAM" id="SSF52172">
    <property type="entry name" value="CheY-like"/>
    <property type="match status" value="1"/>
</dbReference>
<proteinExistence type="predicted"/>
<evidence type="ECO:0000313" key="2">
    <source>
        <dbReference type="Proteomes" id="UP000630142"/>
    </source>
</evidence>
<comment type="caution">
    <text evidence="1">The sequence shown here is derived from an EMBL/GenBank/DDBJ whole genome shotgun (WGS) entry which is preliminary data.</text>
</comment>
<dbReference type="EMBL" id="BMZQ01000003">
    <property type="protein sequence ID" value="GHD21258.1"/>
    <property type="molecule type" value="Genomic_DNA"/>
</dbReference>
<gene>
    <name evidence="1" type="ORF">GCM10016234_34730</name>
</gene>
<dbReference type="InterPro" id="IPR011006">
    <property type="entry name" value="CheY-like_superfamily"/>
</dbReference>
<reference evidence="1" key="2">
    <citation type="submission" date="2020-09" db="EMBL/GenBank/DDBJ databases">
        <authorList>
            <person name="Sun Q."/>
            <person name="Kim S."/>
        </authorList>
    </citation>
    <scope>NUCLEOTIDE SEQUENCE</scope>
    <source>
        <strain evidence="1">KCTC 42249</strain>
    </source>
</reference>
<keyword evidence="2" id="KW-1185">Reference proteome</keyword>
<dbReference type="RefSeq" id="WP_189506415.1">
    <property type="nucleotide sequence ID" value="NZ_BMZQ01000003.1"/>
</dbReference>
<dbReference type="Gene3D" id="3.40.50.2300">
    <property type="match status" value="1"/>
</dbReference>